<dbReference type="RefSeq" id="WP_126793706.1">
    <property type="nucleotide sequence ID" value="NZ_CP060720.1"/>
</dbReference>
<sequence>MEKNNYKNWSETKYLEDIVTNPLITVGKKSYYSGFYENNNFENGCVRYLWGDSSTRDLFNPEEDFGWELDRLEIGNYVCIASGVTILLGGNHNHHPDWITVYPFADHVKESFLPKGDTVIKSDAWIGMGATIMPGVTIGEGAIIAAGSMVLKDVPPYTVVGGNPAKEIKKRFSEEEIDLLLELRWFDWTEEEIKESEPILMSQDIHKLYEYYQQHIK</sequence>
<dbReference type="InterPro" id="IPR011004">
    <property type="entry name" value="Trimer_LpxA-like_sf"/>
</dbReference>
<keyword evidence="2" id="KW-0677">Repeat</keyword>
<reference evidence="3 4" key="1">
    <citation type="submission" date="2017-05" db="EMBL/GenBank/DDBJ databases">
        <title>Vagococcus spp. assemblies.</title>
        <authorList>
            <person name="Gulvik C.A."/>
        </authorList>
    </citation>
    <scope>NUCLEOTIDE SEQUENCE [LARGE SCALE GENOMIC DNA]</scope>
    <source>
        <strain evidence="3 4">SS1714</strain>
    </source>
</reference>
<evidence type="ECO:0000313" key="3">
    <source>
        <dbReference type="EMBL" id="RSU14963.1"/>
    </source>
</evidence>
<gene>
    <name evidence="3" type="ORF">CBF28_07795</name>
</gene>
<keyword evidence="4" id="KW-1185">Reference proteome</keyword>
<dbReference type="GeneID" id="95579622"/>
<dbReference type="AlphaFoldDB" id="A0A430B3R3"/>
<evidence type="ECO:0000256" key="2">
    <source>
        <dbReference type="ARBA" id="ARBA00022737"/>
    </source>
</evidence>
<name>A0A430B3R3_9ENTE</name>
<dbReference type="SUPFAM" id="SSF51161">
    <property type="entry name" value="Trimeric LpxA-like enzymes"/>
    <property type="match status" value="1"/>
</dbReference>
<dbReference type="PANTHER" id="PTHR43300">
    <property type="entry name" value="ACETYLTRANSFERASE"/>
    <property type="match status" value="1"/>
</dbReference>
<dbReference type="InterPro" id="IPR001451">
    <property type="entry name" value="Hexapep"/>
</dbReference>
<dbReference type="InterPro" id="IPR050179">
    <property type="entry name" value="Trans_hexapeptide_repeat"/>
</dbReference>
<proteinExistence type="predicted"/>
<dbReference type="InterPro" id="IPR018357">
    <property type="entry name" value="Hexapep_transf_CS"/>
</dbReference>
<dbReference type="Gene3D" id="2.160.10.10">
    <property type="entry name" value="Hexapeptide repeat proteins"/>
    <property type="match status" value="1"/>
</dbReference>
<protein>
    <submittedName>
        <fullName evidence="3">Type B chloramphenicol O-acetyltransferase</fullName>
    </submittedName>
</protein>
<evidence type="ECO:0000313" key="4">
    <source>
        <dbReference type="Proteomes" id="UP000288028"/>
    </source>
</evidence>
<accession>A0A430B3R3</accession>
<dbReference type="EMBL" id="NGKB01000006">
    <property type="protein sequence ID" value="RSU14963.1"/>
    <property type="molecule type" value="Genomic_DNA"/>
</dbReference>
<dbReference type="GO" id="GO:0016740">
    <property type="term" value="F:transferase activity"/>
    <property type="evidence" value="ECO:0007669"/>
    <property type="project" value="UniProtKB-KW"/>
</dbReference>
<evidence type="ECO:0000256" key="1">
    <source>
        <dbReference type="ARBA" id="ARBA00022679"/>
    </source>
</evidence>
<dbReference type="CDD" id="cd03349">
    <property type="entry name" value="LbH_XAT"/>
    <property type="match status" value="1"/>
</dbReference>
<dbReference type="Proteomes" id="UP000288028">
    <property type="component" value="Unassembled WGS sequence"/>
</dbReference>
<dbReference type="Pfam" id="PF00132">
    <property type="entry name" value="Hexapep"/>
    <property type="match status" value="1"/>
</dbReference>
<dbReference type="OrthoDB" id="9801697at2"/>
<keyword evidence="1 3" id="KW-0808">Transferase</keyword>
<dbReference type="PANTHER" id="PTHR43300:SF11">
    <property type="entry name" value="ACETYLTRANSFERASE RV3034C-RELATED"/>
    <property type="match status" value="1"/>
</dbReference>
<organism evidence="3 4">
    <name type="scientific">Vagococcus carniphilus</name>
    <dbReference type="NCBI Taxonomy" id="218144"/>
    <lineage>
        <taxon>Bacteria</taxon>
        <taxon>Bacillati</taxon>
        <taxon>Bacillota</taxon>
        <taxon>Bacilli</taxon>
        <taxon>Lactobacillales</taxon>
        <taxon>Enterococcaceae</taxon>
        <taxon>Vagococcus</taxon>
    </lineage>
</organism>
<comment type="caution">
    <text evidence="3">The sequence shown here is derived from an EMBL/GenBank/DDBJ whole genome shotgun (WGS) entry which is preliminary data.</text>
</comment>
<dbReference type="PROSITE" id="PS00101">
    <property type="entry name" value="HEXAPEP_TRANSFERASES"/>
    <property type="match status" value="1"/>
</dbReference>